<evidence type="ECO:0000313" key="2">
    <source>
        <dbReference type="EMBL" id="SFK28624.1"/>
    </source>
</evidence>
<dbReference type="GO" id="GO:0008999">
    <property type="term" value="F:protein-N-terminal-alanine acetyltransferase activity"/>
    <property type="evidence" value="ECO:0007669"/>
    <property type="project" value="TreeGrafter"/>
</dbReference>
<organism evidence="2 3">
    <name type="scientific">Rhodanobacter glycinis</name>
    <dbReference type="NCBI Taxonomy" id="582702"/>
    <lineage>
        <taxon>Bacteria</taxon>
        <taxon>Pseudomonadati</taxon>
        <taxon>Pseudomonadota</taxon>
        <taxon>Gammaproteobacteria</taxon>
        <taxon>Lysobacterales</taxon>
        <taxon>Rhodanobacteraceae</taxon>
        <taxon>Rhodanobacter</taxon>
    </lineage>
</organism>
<dbReference type="InterPro" id="IPR016181">
    <property type="entry name" value="Acyl_CoA_acyltransferase"/>
</dbReference>
<proteinExistence type="predicted"/>
<dbReference type="Pfam" id="PF13302">
    <property type="entry name" value="Acetyltransf_3"/>
    <property type="match status" value="1"/>
</dbReference>
<dbReference type="PANTHER" id="PTHR43441:SF10">
    <property type="entry name" value="ACETYLTRANSFERASE"/>
    <property type="match status" value="1"/>
</dbReference>
<gene>
    <name evidence="2" type="ORF">SAMN05192579_101393</name>
</gene>
<accession>A0A1I3Y9T1</accession>
<dbReference type="AlphaFoldDB" id="A0A1I3Y9T1"/>
<dbReference type="GO" id="GO:1990189">
    <property type="term" value="F:protein N-terminal-serine acetyltransferase activity"/>
    <property type="evidence" value="ECO:0007669"/>
    <property type="project" value="TreeGrafter"/>
</dbReference>
<evidence type="ECO:0000313" key="3">
    <source>
        <dbReference type="Proteomes" id="UP000198725"/>
    </source>
</evidence>
<keyword evidence="2" id="KW-0808">Transferase</keyword>
<dbReference type="Proteomes" id="UP000198725">
    <property type="component" value="Unassembled WGS sequence"/>
</dbReference>
<dbReference type="InterPro" id="IPR051908">
    <property type="entry name" value="Ribosomal_N-acetyltransferase"/>
</dbReference>
<dbReference type="Gene3D" id="3.40.630.30">
    <property type="match status" value="1"/>
</dbReference>
<name>A0A1I3Y9T1_9GAMM</name>
<reference evidence="3" key="1">
    <citation type="submission" date="2016-10" db="EMBL/GenBank/DDBJ databases">
        <authorList>
            <person name="Varghese N."/>
            <person name="Submissions S."/>
        </authorList>
    </citation>
    <scope>NUCLEOTIDE SEQUENCE [LARGE SCALE GENOMIC DNA]</scope>
    <source>
        <strain evidence="3">MO64</strain>
    </source>
</reference>
<dbReference type="PANTHER" id="PTHR43441">
    <property type="entry name" value="RIBOSOMAL-PROTEIN-SERINE ACETYLTRANSFERASE"/>
    <property type="match status" value="1"/>
</dbReference>
<dbReference type="InterPro" id="IPR000182">
    <property type="entry name" value="GNAT_dom"/>
</dbReference>
<protein>
    <submittedName>
        <fullName evidence="2">Protein N-acetyltransferase, RimJ/RimL family</fullName>
    </submittedName>
</protein>
<dbReference type="PROSITE" id="PS51186">
    <property type="entry name" value="GNAT"/>
    <property type="match status" value="1"/>
</dbReference>
<evidence type="ECO:0000259" key="1">
    <source>
        <dbReference type="PROSITE" id="PS51186"/>
    </source>
</evidence>
<dbReference type="SUPFAM" id="SSF55729">
    <property type="entry name" value="Acyl-CoA N-acyltransferases (Nat)"/>
    <property type="match status" value="1"/>
</dbReference>
<sequence>MPVEPIDPALELVNGEWLLRPWRLSDAAALLEAVQASLPSLGHWLDWCHAGYGEKEAQAWVRECRQGWLEQRHFAFAICDRDSGELRGSAGLNQFNPQHRIASLGYWVRQSHQGQGIASRAAATVARFGFEQLALARIEIVVLPDNHASRSTAEKAGAKLEGLARHRLWARNRATDALVYSLIPEDLVQPPLAQSRATSS</sequence>
<dbReference type="GO" id="GO:0005737">
    <property type="term" value="C:cytoplasm"/>
    <property type="evidence" value="ECO:0007669"/>
    <property type="project" value="TreeGrafter"/>
</dbReference>
<dbReference type="EMBL" id="FOSR01000001">
    <property type="protein sequence ID" value="SFK28624.1"/>
    <property type="molecule type" value="Genomic_DNA"/>
</dbReference>
<feature type="domain" description="N-acetyltransferase" evidence="1">
    <location>
        <begin position="28"/>
        <end position="185"/>
    </location>
</feature>
<keyword evidence="3" id="KW-1185">Reference proteome</keyword>